<reference evidence="3" key="1">
    <citation type="submission" date="2016-10" db="EMBL/GenBank/DDBJ databases">
        <authorList>
            <person name="Varghese N."/>
            <person name="Submissions S."/>
        </authorList>
    </citation>
    <scope>NUCLEOTIDE SEQUENCE [LARGE SCALE GENOMIC DNA]</scope>
    <source>
        <strain evidence="3">DSM 44232</strain>
    </source>
</reference>
<dbReference type="AlphaFoldDB" id="A0A1I6DN11"/>
<organism evidence="2 3">
    <name type="scientific">Lentzea waywayandensis</name>
    <dbReference type="NCBI Taxonomy" id="84724"/>
    <lineage>
        <taxon>Bacteria</taxon>
        <taxon>Bacillati</taxon>
        <taxon>Actinomycetota</taxon>
        <taxon>Actinomycetes</taxon>
        <taxon>Pseudonocardiales</taxon>
        <taxon>Pseudonocardiaceae</taxon>
        <taxon>Lentzea</taxon>
    </lineage>
</organism>
<protein>
    <recommendedName>
        <fullName evidence="4">Extracellular repeat, HAF family</fullName>
    </recommendedName>
</protein>
<dbReference type="PROSITE" id="PS51257">
    <property type="entry name" value="PROKAR_LIPOPROTEIN"/>
    <property type="match status" value="1"/>
</dbReference>
<proteinExistence type="predicted"/>
<dbReference type="Proteomes" id="UP000198583">
    <property type="component" value="Unassembled WGS sequence"/>
</dbReference>
<evidence type="ECO:0000256" key="1">
    <source>
        <dbReference type="SAM" id="SignalP"/>
    </source>
</evidence>
<gene>
    <name evidence="2" type="ORF">SAMN04488564_1021091</name>
</gene>
<evidence type="ECO:0000313" key="3">
    <source>
        <dbReference type="Proteomes" id="UP000198583"/>
    </source>
</evidence>
<name>A0A1I6DN11_9PSEU</name>
<evidence type="ECO:0000313" key="2">
    <source>
        <dbReference type="EMBL" id="SFR06840.1"/>
    </source>
</evidence>
<dbReference type="EMBL" id="FOYL01000002">
    <property type="protein sequence ID" value="SFR06840.1"/>
    <property type="molecule type" value="Genomic_DNA"/>
</dbReference>
<evidence type="ECO:0008006" key="4">
    <source>
        <dbReference type="Google" id="ProtNLM"/>
    </source>
</evidence>
<dbReference type="STRING" id="84724.SAMN04488564_1021091"/>
<keyword evidence="1" id="KW-0732">Signal</keyword>
<keyword evidence="3" id="KW-1185">Reference proteome</keyword>
<accession>A0A1I6DN11</accession>
<feature type="signal peptide" evidence="1">
    <location>
        <begin position="1"/>
        <end position="37"/>
    </location>
</feature>
<feature type="chain" id="PRO_5011584484" description="Extracellular repeat, HAF family" evidence="1">
    <location>
        <begin position="38"/>
        <end position="350"/>
    </location>
</feature>
<sequence length="350" mass="36829">MCSRIVYVILGESMMRGSALVAAISLACTAFTAPAVAAAEQAACEWTVSNVPVPSGYDARFTTVKGTDSNGNYSGNALRQGSSSMAYDAVFWTGGQPRVLQEVENLKNLHVSDENRSGTVLMFGRFPDRTAAVLYSGAHESTGTITELPGLEGYRIDAPTALNERGDVLGGATRIADGEAVTVLWTATATPTAPQVIERSVGLGQDLDDDGTVLLRRPGGNAGRLWRNGVVTDLEYQGKPQYVQAIRGGKVVGYQLEGSWPNAQALLWDGNGVVKRIAGAASAYTITGGGLVTGQRSSLTGKAAIWRDTNFKTELPLPSGVSGVSELFVAGDDETLFSKSGSGPLRWTCD</sequence>